<dbReference type="AlphaFoldDB" id="A0A9W9ZLW0"/>
<evidence type="ECO:0000313" key="3">
    <source>
        <dbReference type="Proteomes" id="UP001163046"/>
    </source>
</evidence>
<protein>
    <submittedName>
        <fullName evidence="2">Uncharacterized protein</fullName>
    </submittedName>
</protein>
<dbReference type="Proteomes" id="UP001163046">
    <property type="component" value="Unassembled WGS sequence"/>
</dbReference>
<keyword evidence="3" id="KW-1185">Reference proteome</keyword>
<feature type="compositionally biased region" description="Polar residues" evidence="1">
    <location>
        <begin position="46"/>
        <end position="64"/>
    </location>
</feature>
<accession>A0A9W9ZLW0</accession>
<comment type="caution">
    <text evidence="2">The sequence shown here is derived from an EMBL/GenBank/DDBJ whole genome shotgun (WGS) entry which is preliminary data.</text>
</comment>
<evidence type="ECO:0000256" key="1">
    <source>
        <dbReference type="SAM" id="MobiDB-lite"/>
    </source>
</evidence>
<dbReference type="EMBL" id="MU825925">
    <property type="protein sequence ID" value="KAJ7382404.1"/>
    <property type="molecule type" value="Genomic_DNA"/>
</dbReference>
<sequence>MDLLFIIITDSEEESEKEDNGGKTNDKAVEKASRNASIEHVKCSASGKSSPPEDTNESPGWSTDESYDAGSSIFCAIREISKGTNRPIEIRLQKCEEAILAMAEYWLKSMQEHKQKEEQCTLSRDEKKCCLEKISNSPSFGDAVRGLLVLSTLKMS</sequence>
<gene>
    <name evidence="2" type="ORF">OS493_035245</name>
</gene>
<proteinExistence type="predicted"/>
<reference evidence="2" key="1">
    <citation type="submission" date="2023-01" db="EMBL/GenBank/DDBJ databases">
        <title>Genome assembly of the deep-sea coral Lophelia pertusa.</title>
        <authorList>
            <person name="Herrera S."/>
            <person name="Cordes E."/>
        </authorList>
    </citation>
    <scope>NUCLEOTIDE SEQUENCE</scope>
    <source>
        <strain evidence="2">USNM1676648</strain>
        <tissue evidence="2">Polyp</tissue>
    </source>
</reference>
<feature type="compositionally biased region" description="Basic and acidic residues" evidence="1">
    <location>
        <begin position="18"/>
        <end position="42"/>
    </location>
</feature>
<feature type="region of interest" description="Disordered" evidence="1">
    <location>
        <begin position="9"/>
        <end position="66"/>
    </location>
</feature>
<name>A0A9W9ZLW0_9CNID</name>
<evidence type="ECO:0000313" key="2">
    <source>
        <dbReference type="EMBL" id="KAJ7382404.1"/>
    </source>
</evidence>
<organism evidence="2 3">
    <name type="scientific">Desmophyllum pertusum</name>
    <dbReference type="NCBI Taxonomy" id="174260"/>
    <lineage>
        <taxon>Eukaryota</taxon>
        <taxon>Metazoa</taxon>
        <taxon>Cnidaria</taxon>
        <taxon>Anthozoa</taxon>
        <taxon>Hexacorallia</taxon>
        <taxon>Scleractinia</taxon>
        <taxon>Caryophylliina</taxon>
        <taxon>Caryophylliidae</taxon>
        <taxon>Desmophyllum</taxon>
    </lineage>
</organism>